<evidence type="ECO:0000313" key="2">
    <source>
        <dbReference type="Proteomes" id="UP000046176"/>
    </source>
</evidence>
<name>A0A0T7FX18_NEOGA</name>
<dbReference type="AlphaFoldDB" id="A0A0T7FX18"/>
<protein>
    <submittedName>
        <fullName evidence="1">Uncharacterized protein</fullName>
    </submittedName>
</protein>
<gene>
    <name evidence="1" type="ORF">NGAL_HAMBI1145_49420</name>
</gene>
<proteinExistence type="predicted"/>
<accession>A0A0T7FX18</accession>
<evidence type="ECO:0000313" key="1">
    <source>
        <dbReference type="EMBL" id="CDZ39566.1"/>
    </source>
</evidence>
<organism evidence="1 2">
    <name type="scientific">Neorhizobium galegae bv. officinalis</name>
    <dbReference type="NCBI Taxonomy" id="323656"/>
    <lineage>
        <taxon>Bacteria</taxon>
        <taxon>Pseudomonadati</taxon>
        <taxon>Pseudomonadota</taxon>
        <taxon>Alphaproteobacteria</taxon>
        <taxon>Hyphomicrobiales</taxon>
        <taxon>Rhizobiaceae</taxon>
        <taxon>Rhizobium/Agrobacterium group</taxon>
        <taxon>Neorhizobium</taxon>
    </lineage>
</organism>
<dbReference type="Proteomes" id="UP000046176">
    <property type="component" value="Unassembled WGS sequence"/>
</dbReference>
<reference evidence="1 2" key="1">
    <citation type="submission" date="2014-08" db="EMBL/GenBank/DDBJ databases">
        <authorList>
            <person name="Chen Y.-H."/>
        </authorList>
    </citation>
    <scope>NUCLEOTIDE SEQUENCE [LARGE SCALE GENOMIC DNA]</scope>
</reference>
<dbReference type="EMBL" id="CCRH01000016">
    <property type="protein sequence ID" value="CDZ39566.1"/>
    <property type="molecule type" value="Genomic_DNA"/>
</dbReference>
<sequence length="60" mass="6354">MVVRIFGKLTSRIKGKGKVAFQVKHHYGPGGMPIVAFAAVGGDTLCGQTEAVTIKPKRSL</sequence>